<dbReference type="SUPFAM" id="SSF55874">
    <property type="entry name" value="ATPase domain of HSP90 chaperone/DNA topoisomerase II/histidine kinase"/>
    <property type="match status" value="1"/>
</dbReference>
<dbReference type="InterPro" id="IPR037006">
    <property type="entry name" value="CheA-like_homodim_sf"/>
</dbReference>
<keyword evidence="10" id="KW-0902">Two-component regulatory system</keyword>
<feature type="domain" description="CheW-like" evidence="14">
    <location>
        <begin position="532"/>
        <end position="667"/>
    </location>
</feature>
<dbReference type="CDD" id="cd00088">
    <property type="entry name" value="HPT"/>
    <property type="match status" value="1"/>
</dbReference>
<dbReference type="InterPro" id="IPR036097">
    <property type="entry name" value="HisK_dim/P_sf"/>
</dbReference>
<dbReference type="Gene3D" id="2.30.30.40">
    <property type="entry name" value="SH3 Domains"/>
    <property type="match status" value="1"/>
</dbReference>
<dbReference type="Pfam" id="PF01584">
    <property type="entry name" value="CheW"/>
    <property type="match status" value="1"/>
</dbReference>
<dbReference type="PANTHER" id="PTHR43395">
    <property type="entry name" value="SENSOR HISTIDINE KINASE CHEA"/>
    <property type="match status" value="1"/>
</dbReference>
<dbReference type="InterPro" id="IPR036890">
    <property type="entry name" value="HATPase_C_sf"/>
</dbReference>
<dbReference type="Pfam" id="PF01627">
    <property type="entry name" value="Hpt"/>
    <property type="match status" value="1"/>
</dbReference>
<dbReference type="Gene3D" id="1.10.287.560">
    <property type="entry name" value="Histidine kinase CheA-like, homodimeric domain"/>
    <property type="match status" value="1"/>
</dbReference>
<keyword evidence="9" id="KW-0067">ATP-binding</keyword>
<dbReference type="SMART" id="SM00073">
    <property type="entry name" value="HPT"/>
    <property type="match status" value="1"/>
</dbReference>
<dbReference type="Pfam" id="PF02895">
    <property type="entry name" value="H-kinase_dim"/>
    <property type="match status" value="1"/>
</dbReference>
<feature type="modified residue" description="Phosphohistidine" evidence="12">
    <location>
        <position position="123"/>
    </location>
</feature>
<dbReference type="PANTHER" id="PTHR43395:SF10">
    <property type="entry name" value="CHEMOTAXIS PROTEIN CHEA"/>
    <property type="match status" value="1"/>
</dbReference>
<evidence type="ECO:0000259" key="13">
    <source>
        <dbReference type="PROSITE" id="PS50109"/>
    </source>
</evidence>
<evidence type="ECO:0000259" key="14">
    <source>
        <dbReference type="PROSITE" id="PS50851"/>
    </source>
</evidence>
<dbReference type="InterPro" id="IPR051315">
    <property type="entry name" value="Bact_Chemotaxis_CheA"/>
</dbReference>
<dbReference type="Gene3D" id="3.30.565.10">
    <property type="entry name" value="Histidine kinase-like ATPase, C-terminal domain"/>
    <property type="match status" value="1"/>
</dbReference>
<dbReference type="PROSITE" id="PS50894">
    <property type="entry name" value="HPT"/>
    <property type="match status" value="1"/>
</dbReference>
<dbReference type="InterPro" id="IPR037257">
    <property type="entry name" value="T2SS_E_N_sf"/>
</dbReference>
<dbReference type="InterPro" id="IPR003594">
    <property type="entry name" value="HATPase_dom"/>
</dbReference>
<dbReference type="EMBL" id="DTGR01000039">
    <property type="protein sequence ID" value="HHS28578.1"/>
    <property type="molecule type" value="Genomic_DNA"/>
</dbReference>
<dbReference type="PRINTS" id="PR00344">
    <property type="entry name" value="BCTRLSENSOR"/>
</dbReference>
<reference evidence="16" key="1">
    <citation type="journal article" date="2020" name="mSystems">
        <title>Genome- and Community-Level Interaction Insights into Carbon Utilization and Element Cycling Functions of Hydrothermarchaeota in Hydrothermal Sediment.</title>
        <authorList>
            <person name="Zhou Z."/>
            <person name="Liu Y."/>
            <person name="Xu W."/>
            <person name="Pan J."/>
            <person name="Luo Z.H."/>
            <person name="Li M."/>
        </authorList>
    </citation>
    <scope>NUCLEOTIDE SEQUENCE [LARGE SCALE GENOMIC DNA]</scope>
    <source>
        <strain evidence="16">SpSt-767</strain>
    </source>
</reference>
<dbReference type="SUPFAM" id="SSF47226">
    <property type="entry name" value="Histidine-containing phosphotransfer domain, HPT domain"/>
    <property type="match status" value="1"/>
</dbReference>
<dbReference type="InterPro" id="IPR005467">
    <property type="entry name" value="His_kinase_dom"/>
</dbReference>
<dbReference type="CDD" id="cd00731">
    <property type="entry name" value="CheA_reg"/>
    <property type="match status" value="1"/>
</dbReference>
<dbReference type="InterPro" id="IPR002545">
    <property type="entry name" value="CheW-lke_dom"/>
</dbReference>
<evidence type="ECO:0000313" key="16">
    <source>
        <dbReference type="EMBL" id="HHS28578.1"/>
    </source>
</evidence>
<comment type="function">
    <text evidence="11">Involved in the transmission of sensory signals from the chemoreceptors to the flagellar motors. CheA is autophosphorylated; it can transfer its phosphate group to either CheB or CheY.</text>
</comment>
<evidence type="ECO:0000256" key="3">
    <source>
        <dbReference type="ARBA" id="ARBA00021495"/>
    </source>
</evidence>
<dbReference type="AlphaFoldDB" id="A0A7V6A1Y9"/>
<dbReference type="SMART" id="SM00260">
    <property type="entry name" value="CheW"/>
    <property type="match status" value="1"/>
</dbReference>
<evidence type="ECO:0000256" key="8">
    <source>
        <dbReference type="ARBA" id="ARBA00022777"/>
    </source>
</evidence>
<evidence type="ECO:0000256" key="1">
    <source>
        <dbReference type="ARBA" id="ARBA00000085"/>
    </source>
</evidence>
<dbReference type="InterPro" id="IPR036641">
    <property type="entry name" value="HPT_dom_sf"/>
</dbReference>
<evidence type="ECO:0000256" key="5">
    <source>
        <dbReference type="ARBA" id="ARBA00022553"/>
    </source>
</evidence>
<evidence type="ECO:0000256" key="6">
    <source>
        <dbReference type="ARBA" id="ARBA00022679"/>
    </source>
</evidence>
<feature type="domain" description="Histidine kinase" evidence="13">
    <location>
        <begin position="280"/>
        <end position="530"/>
    </location>
</feature>
<evidence type="ECO:0000256" key="4">
    <source>
        <dbReference type="ARBA" id="ARBA00022500"/>
    </source>
</evidence>
<dbReference type="InterPro" id="IPR008207">
    <property type="entry name" value="Sig_transdc_His_kin_Hpt_dom"/>
</dbReference>
<dbReference type="GO" id="GO:0000155">
    <property type="term" value="F:phosphorelay sensor kinase activity"/>
    <property type="evidence" value="ECO:0007669"/>
    <property type="project" value="InterPro"/>
</dbReference>
<dbReference type="PROSITE" id="PS50109">
    <property type="entry name" value="HIS_KIN"/>
    <property type="match status" value="1"/>
</dbReference>
<evidence type="ECO:0000256" key="7">
    <source>
        <dbReference type="ARBA" id="ARBA00022741"/>
    </source>
</evidence>
<dbReference type="GO" id="GO:0005524">
    <property type="term" value="F:ATP binding"/>
    <property type="evidence" value="ECO:0007669"/>
    <property type="project" value="UniProtKB-KW"/>
</dbReference>
<dbReference type="SMART" id="SM00387">
    <property type="entry name" value="HATPase_c"/>
    <property type="match status" value="1"/>
</dbReference>
<proteinExistence type="predicted"/>
<organism evidence="16">
    <name type="scientific">Desulfobacca acetoxidans</name>
    <dbReference type="NCBI Taxonomy" id="60893"/>
    <lineage>
        <taxon>Bacteria</taxon>
        <taxon>Pseudomonadati</taxon>
        <taxon>Thermodesulfobacteriota</taxon>
        <taxon>Desulfobaccia</taxon>
        <taxon>Desulfobaccales</taxon>
        <taxon>Desulfobaccaceae</taxon>
        <taxon>Desulfobacca</taxon>
    </lineage>
</organism>
<dbReference type="Gene3D" id="1.20.120.160">
    <property type="entry name" value="HPT domain"/>
    <property type="match status" value="1"/>
</dbReference>
<dbReference type="PROSITE" id="PS50851">
    <property type="entry name" value="CHEW"/>
    <property type="match status" value="1"/>
</dbReference>
<dbReference type="GO" id="GO:0005737">
    <property type="term" value="C:cytoplasm"/>
    <property type="evidence" value="ECO:0007669"/>
    <property type="project" value="InterPro"/>
</dbReference>
<accession>A0A7V6A1Y9</accession>
<dbReference type="InterPro" id="IPR036061">
    <property type="entry name" value="CheW-like_dom_sf"/>
</dbReference>
<comment type="catalytic activity">
    <reaction evidence="1">
        <text>ATP + protein L-histidine = ADP + protein N-phospho-L-histidine.</text>
        <dbReference type="EC" id="2.7.13.3"/>
    </reaction>
</comment>
<dbReference type="InterPro" id="IPR004358">
    <property type="entry name" value="Sig_transdc_His_kin-like_C"/>
</dbReference>
<dbReference type="InterPro" id="IPR004105">
    <property type="entry name" value="CheA-like_dim"/>
</dbReference>
<dbReference type="CDD" id="cd16916">
    <property type="entry name" value="HATPase_CheA-like"/>
    <property type="match status" value="1"/>
</dbReference>
<dbReference type="SUPFAM" id="SSF50341">
    <property type="entry name" value="CheW-like"/>
    <property type="match status" value="1"/>
</dbReference>
<keyword evidence="8" id="KW-0418">Kinase</keyword>
<keyword evidence="6" id="KW-0808">Transferase</keyword>
<evidence type="ECO:0000256" key="11">
    <source>
        <dbReference type="ARBA" id="ARBA00035100"/>
    </source>
</evidence>
<gene>
    <name evidence="16" type="ORF">ENV52_02615</name>
</gene>
<name>A0A7V6A1Y9_9BACT</name>
<dbReference type="GO" id="GO:0006935">
    <property type="term" value="P:chemotaxis"/>
    <property type="evidence" value="ECO:0007669"/>
    <property type="project" value="UniProtKB-KW"/>
</dbReference>
<keyword evidence="7" id="KW-0547">Nucleotide-binding</keyword>
<dbReference type="SUPFAM" id="SSF160246">
    <property type="entry name" value="EspE N-terminal domain-like"/>
    <property type="match status" value="1"/>
</dbReference>
<evidence type="ECO:0000256" key="2">
    <source>
        <dbReference type="ARBA" id="ARBA00012438"/>
    </source>
</evidence>
<feature type="domain" description="HPt" evidence="15">
    <location>
        <begin position="76"/>
        <end position="180"/>
    </location>
</feature>
<dbReference type="EC" id="2.7.13.3" evidence="2"/>
<comment type="caution">
    <text evidence="16">The sequence shown here is derived from an EMBL/GenBank/DDBJ whole genome shotgun (WGS) entry which is preliminary data.</text>
</comment>
<dbReference type="SMART" id="SM01231">
    <property type="entry name" value="H-kinase_dim"/>
    <property type="match status" value="1"/>
</dbReference>
<evidence type="ECO:0000259" key="15">
    <source>
        <dbReference type="PROSITE" id="PS50894"/>
    </source>
</evidence>
<keyword evidence="5 12" id="KW-0597">Phosphoprotein</keyword>
<dbReference type="SUPFAM" id="SSF47384">
    <property type="entry name" value="Homodimeric domain of signal transducing histidine kinase"/>
    <property type="match status" value="1"/>
</dbReference>
<dbReference type="FunFam" id="3.30.565.10:FF:000016">
    <property type="entry name" value="Chemotaxis protein CheA, putative"/>
    <property type="match status" value="1"/>
</dbReference>
<evidence type="ECO:0000256" key="10">
    <source>
        <dbReference type="ARBA" id="ARBA00023012"/>
    </source>
</evidence>
<evidence type="ECO:0000256" key="12">
    <source>
        <dbReference type="PROSITE-ProRule" id="PRU00110"/>
    </source>
</evidence>
<dbReference type="Pfam" id="PF02518">
    <property type="entry name" value="HATPase_c"/>
    <property type="match status" value="1"/>
</dbReference>
<evidence type="ECO:0000256" key="9">
    <source>
        <dbReference type="ARBA" id="ARBA00022840"/>
    </source>
</evidence>
<keyword evidence="4" id="KW-0145">Chemotaxis</keyword>
<sequence>MNEVGKRLVLHEVEAAAKALELLGQGVALLQTWVRDGEWPPPGETWEAYRQLAQELGLGGEVKQVEAPPAETAEAPVWDDPELVANFLPEAQEHLEGIETHLVYLEQHPNDLETINAIFRPFHTIKGVAGFLNLPQIQELSHEVEWLLDRVRDGQVMVSVKLVNLVLEAVDLLKAMLDDLQGALTAGRALTTFDLAPIKARIAQVDATSAAPAPRLGEILVEQGELSPEDLRDTLTQQKTAPDATPIGEMLVQDGKVAPRKVAEALVKQLGPAGPASEAAVPETVKVDLSKVDNLVDLMGELVIVQSQVRQNQKIADLADQKLERDLGQMARITSDLQKISMSLRMVPIGTTFRKMVRLVRDLSHKVGKEVDLILEGEDTEIDRSMVEAIYDPLVHLVRNSVDHGLESPEERGKKGKPASGRLVLRAFHQGGDIIIEIEDDGRGLNREAILAKATERGLIPPGQTLSPEKIDHLIFEPGFSTAPTVTEISGRGVGLDVVKQTIARLRGKIDISSKAGEGTRFLLRLPLTLAIIDGMVVQVGSERYILPTVGVRETLRPAPEDYFTVQHQGELIRVREQLMPLLRLHRLFGVGNPDVPPSEALVMVVEHEGEKRALLVDDILGKQEIVIKSLGYFFKDQQGLAGGTILGDGRVGLILDLAGLFRLVCATSDF</sequence>
<protein>
    <recommendedName>
        <fullName evidence="3">Chemotaxis protein CheA</fullName>
        <ecNumber evidence="2">2.7.13.3</ecNumber>
    </recommendedName>
</protein>